<gene>
    <name evidence="2" type="primary">serpine1</name>
    <name evidence="2" type="synonym">PAI</name>
    <name evidence="2" type="synonym">PAI-1</name>
    <name evidence="2" type="synonym">PAI1</name>
    <name evidence="2" type="synonym">PLANH1</name>
    <name evidence="2" type="synonym">si:ch211-138a11.1</name>
</gene>
<protein>
    <submittedName>
        <fullName evidence="2">Plasminogen activator inhibitor 1 isoform X1</fullName>
    </submittedName>
</protein>
<reference evidence="2" key="1">
    <citation type="submission" date="2025-08" db="UniProtKB">
        <authorList>
            <consortium name="RefSeq"/>
        </authorList>
    </citation>
    <scope>IDENTIFICATION</scope>
    <source>
        <strain evidence="2">Tuebingen</strain>
        <tissue evidence="2">Fibroblasts and whole tissue</tissue>
    </source>
</reference>
<evidence type="ECO:0000313" key="2">
    <source>
        <dbReference type="RefSeq" id="XP_073762122.1"/>
    </source>
</evidence>
<dbReference type="Proteomes" id="UP000000437">
    <property type="component" value="Chromosome 7"/>
</dbReference>
<dbReference type="RefSeq" id="XP_073762122.1">
    <property type="nucleotide sequence ID" value="XM_073906021.1"/>
</dbReference>
<proteinExistence type="predicted"/>
<keyword evidence="1" id="KW-1185">Reference proteome</keyword>
<organism evidence="1 2">
    <name type="scientific">Danio rerio</name>
    <name type="common">Zebrafish</name>
    <name type="synonym">Brachydanio rerio</name>
    <dbReference type="NCBI Taxonomy" id="7955"/>
    <lineage>
        <taxon>Eukaryota</taxon>
        <taxon>Metazoa</taxon>
        <taxon>Chordata</taxon>
        <taxon>Craniata</taxon>
        <taxon>Vertebrata</taxon>
        <taxon>Euteleostomi</taxon>
        <taxon>Actinopterygii</taxon>
        <taxon>Neopterygii</taxon>
        <taxon>Teleostei</taxon>
        <taxon>Ostariophysi</taxon>
        <taxon>Cypriniformes</taxon>
        <taxon>Danionidae</taxon>
        <taxon>Danioninae</taxon>
        <taxon>Danio</taxon>
    </lineage>
</organism>
<evidence type="ECO:0000313" key="1">
    <source>
        <dbReference type="Proteomes" id="UP000000437"/>
    </source>
</evidence>
<accession>A0AC58FX17</accession>
<sequence>MQSLSVLLIFALCASSLCNLIQDKQTDFGLQVFAEAVQSAPDRNLALSPYGIASVLGMAQMGAYGATLKLLASKMGYSLQERGMPKLQRLLQRDLASEDGVEVASGVMVDRKIILEKVFRRSLSKAFQSVPHQIDFSQPEMARQVINSWTSDHTGGMISEFLPSGVLSELTRLVLLNALHFHGVWKTPFDPRNTREQLFHTVNGSAVSVPMMTTTQKFNYGEFVSKDGVDYDVIEIPYEGESISMLLVTPFEKDVPLSALNKELSSSRIHQWRQEMRKISKQLSIPRFSMDTEIDLKSTLSRMGLGDIFSQSRADFSRITTEEPLCVSKVLQRVKLEVNEEGTKGSSATAAVIYSRMAVEEITLDRPFFFLIQHKPTGALLFSGQLTQPQEY</sequence>
<name>A0AC58FX17_DANRE</name>